<feature type="compositionally biased region" description="Polar residues" evidence="1">
    <location>
        <begin position="300"/>
        <end position="326"/>
    </location>
</feature>
<keyword evidence="4" id="KW-1185">Reference proteome</keyword>
<feature type="region of interest" description="Disordered" evidence="1">
    <location>
        <begin position="422"/>
        <end position="444"/>
    </location>
</feature>
<keyword evidence="2" id="KW-1133">Transmembrane helix</keyword>
<feature type="compositionally biased region" description="Polar residues" evidence="1">
    <location>
        <begin position="90"/>
        <end position="119"/>
    </location>
</feature>
<dbReference type="STRING" id="6265.A0A0B2V1L9"/>
<name>A0A0B2V1L9_TOXCA</name>
<reference evidence="3 4" key="1">
    <citation type="submission" date="2014-11" db="EMBL/GenBank/DDBJ databases">
        <title>Genetic blueprint of the zoonotic pathogen Toxocara canis.</title>
        <authorList>
            <person name="Zhu X.-Q."/>
            <person name="Korhonen P.K."/>
            <person name="Cai H."/>
            <person name="Young N.D."/>
            <person name="Nejsum P."/>
            <person name="von Samson-Himmelstjerna G."/>
            <person name="Boag P.R."/>
            <person name="Tan P."/>
            <person name="Li Q."/>
            <person name="Min J."/>
            <person name="Yang Y."/>
            <person name="Wang X."/>
            <person name="Fang X."/>
            <person name="Hall R.S."/>
            <person name="Hofmann A."/>
            <person name="Sternberg P.W."/>
            <person name="Jex A.R."/>
            <person name="Gasser R.B."/>
        </authorList>
    </citation>
    <scope>NUCLEOTIDE SEQUENCE [LARGE SCALE GENOMIC DNA]</scope>
    <source>
        <strain evidence="3">PN_DK_2014</strain>
    </source>
</reference>
<organism evidence="3 4">
    <name type="scientific">Toxocara canis</name>
    <name type="common">Canine roundworm</name>
    <dbReference type="NCBI Taxonomy" id="6265"/>
    <lineage>
        <taxon>Eukaryota</taxon>
        <taxon>Metazoa</taxon>
        <taxon>Ecdysozoa</taxon>
        <taxon>Nematoda</taxon>
        <taxon>Chromadorea</taxon>
        <taxon>Rhabditida</taxon>
        <taxon>Spirurina</taxon>
        <taxon>Ascaridomorpha</taxon>
        <taxon>Ascaridoidea</taxon>
        <taxon>Toxocaridae</taxon>
        <taxon>Toxocara</taxon>
    </lineage>
</organism>
<proteinExistence type="predicted"/>
<protein>
    <submittedName>
        <fullName evidence="3">Uncharacterized protein</fullName>
    </submittedName>
</protein>
<accession>A0A0B2V1L9</accession>
<sequence>MLCGLFTAIYQLFLFLFYFFYFLFKGKPEWQKNGERRCATGTAPPVCCLHSPLTTNEETTKSSSEAVSKPNSTTTNETLERNQTDAYPGNKSTTTLQPPNESISSGLTQNDISQPYKTTSHFKGTSEYSHVAKQQSKFTACVSKISESVKHLIMVPYNYLVNALVYTKDGIYSFARGARNLLLSKRPSLQSNEQFVEKSFEDEQESLAEHVTKAFEKHDATADLHDDIHYVPIFKTVAPFSYSTEFQNIQRNAEIDKARTIQKPKGAVAVLPPDLMAEASARIRELETKLNEAEKEQRKLTSTPPTNATDSESALPQNENVDTSASDWAVSNRRFLPQWTEATTLTHRRHASRGYGTTDSEDETDLSWRPYGRKVVSRIPTTNDENSQFIFSQAKSPEYIMQSSLPDGGFFMGRSVFSPLPEAEEMRPSINRRASATPSESRVGSRINTPFEELLSQPRINTPLESTPYDYSRPQSRFADAFSPSRSRSQSRFAYNFSKTPVNQDQSYYRYVLQVLLEQLRSCTIKRYAFLLRLITRNEHVTSKRQPDISLGYT</sequence>
<evidence type="ECO:0000256" key="1">
    <source>
        <dbReference type="SAM" id="MobiDB-lite"/>
    </source>
</evidence>
<evidence type="ECO:0000313" key="3">
    <source>
        <dbReference type="EMBL" id="KHN75448.1"/>
    </source>
</evidence>
<feature type="compositionally biased region" description="Polar residues" evidence="1">
    <location>
        <begin position="432"/>
        <end position="444"/>
    </location>
</feature>
<feature type="compositionally biased region" description="Basic and acidic residues" evidence="1">
    <location>
        <begin position="290"/>
        <end position="299"/>
    </location>
</feature>
<dbReference type="Proteomes" id="UP000031036">
    <property type="component" value="Unassembled WGS sequence"/>
</dbReference>
<evidence type="ECO:0000313" key="4">
    <source>
        <dbReference type="Proteomes" id="UP000031036"/>
    </source>
</evidence>
<dbReference type="AlphaFoldDB" id="A0A0B2V1L9"/>
<dbReference type="EMBL" id="JPKZ01002700">
    <property type="protein sequence ID" value="KHN75448.1"/>
    <property type="molecule type" value="Genomic_DNA"/>
</dbReference>
<feature type="region of interest" description="Disordered" evidence="1">
    <location>
        <begin position="290"/>
        <end position="326"/>
    </location>
</feature>
<feature type="region of interest" description="Disordered" evidence="1">
    <location>
        <begin position="57"/>
        <end position="119"/>
    </location>
</feature>
<keyword evidence="2" id="KW-0472">Membrane</keyword>
<keyword evidence="2" id="KW-0812">Transmembrane</keyword>
<gene>
    <name evidence="3" type="ORF">Tcan_18336</name>
</gene>
<feature type="transmembrane region" description="Helical" evidence="2">
    <location>
        <begin position="6"/>
        <end position="24"/>
    </location>
</feature>
<evidence type="ECO:0000256" key="2">
    <source>
        <dbReference type="SAM" id="Phobius"/>
    </source>
</evidence>
<dbReference type="OrthoDB" id="5861774at2759"/>
<comment type="caution">
    <text evidence="3">The sequence shown here is derived from an EMBL/GenBank/DDBJ whole genome shotgun (WGS) entry which is preliminary data.</text>
</comment>